<feature type="region of interest" description="Disordered" evidence="2">
    <location>
        <begin position="214"/>
        <end position="305"/>
    </location>
</feature>
<evidence type="ECO:0000256" key="1">
    <source>
        <dbReference type="ARBA" id="ARBA00008775"/>
    </source>
</evidence>
<feature type="compositionally biased region" description="Acidic residues" evidence="2">
    <location>
        <begin position="214"/>
        <end position="237"/>
    </location>
</feature>
<gene>
    <name evidence="4" type="ORF">I4I81_09225</name>
</gene>
<proteinExistence type="inferred from homology"/>
<evidence type="ECO:0000256" key="2">
    <source>
        <dbReference type="SAM" id="MobiDB-lite"/>
    </source>
</evidence>
<evidence type="ECO:0000313" key="5">
    <source>
        <dbReference type="Proteomes" id="UP000694287"/>
    </source>
</evidence>
<feature type="compositionally biased region" description="Basic residues" evidence="2">
    <location>
        <begin position="283"/>
        <end position="295"/>
    </location>
</feature>
<dbReference type="PANTHER" id="PTHR32097">
    <property type="entry name" value="CAMP-BINDING PROTEIN 1-RELATED"/>
    <property type="match status" value="1"/>
</dbReference>
<evidence type="ECO:0000313" key="4">
    <source>
        <dbReference type="EMBL" id="MBW0134437.1"/>
    </source>
</evidence>
<accession>A0ABS6UQB0</accession>
<keyword evidence="5" id="KW-1185">Reference proteome</keyword>
<comment type="similarity">
    <text evidence="1">Belongs to the CAPAB/TerDEXZ family.</text>
</comment>
<feature type="compositionally biased region" description="Low complexity" evidence="2">
    <location>
        <begin position="263"/>
        <end position="282"/>
    </location>
</feature>
<dbReference type="InterPro" id="IPR003325">
    <property type="entry name" value="TerD"/>
</dbReference>
<protein>
    <submittedName>
        <fullName evidence="4">TerD family protein</fullName>
    </submittedName>
</protein>
<dbReference type="RefSeq" id="WP_218615966.1">
    <property type="nucleotide sequence ID" value="NZ_JADQDK010000001.1"/>
</dbReference>
<name>A0ABS6UQB0_9PSEU</name>
<sequence>MTDHVLAKGANVSLLPRSADGEGRLQAVVRWSDPVGGTDVDVSALLLGSDGQVRSDEDFVFYNAPVAADGAVRLLGKRSDDAAAEDSVAVDLESLPADVERILIAASIDPASQATGFGDLGDIGLVLLGTDGTPAARYDIAGAGSETTMVLGEIYARGQEWKFRAVGQGWDSGLAGLATDHGIRIEDAEPGPDPLDTAIGTPETEAALDAIVDDGGVDEGGVDEGGVDEGGVDEGGVDDVRDGEPESGQDGDGLVTGPALDELLPPDVPAVDAPSAETAATRRPARGVRTRKRRTTGSALPPLTLAVDPSWQPARLFSVSGVGTGEEQEKRATSTLMATMMAVRDFGRALVSRFGGPAGTIETYPEVPFSLDERTVRPDAVIRVARAGRIWTALLEVKTGSSELRREQVDSYLDLARQQGYDAVITLSNDLTPTGGAHPLDIDSRKLRKVTLHHISWSEVLHEAQMQLAHRGVDDRMQAWLLAELIRYLEHPRSGAAGFDDMGLGWVPVREAVAAGTLRPTDRKIGGVVASWDKLVRHLCLRLTGQLGVTVAPVFPRRVARDAAARAQAAVVELATTGTLRTTLRIPGAIGVVEVVADLRTGQIRTTVPLDAPRDGGATKRVNFVLRQLGSAPGALTVEVLFARREQTSCEQLKDVRDRPAALLPDPTAEVRGFRLTLCSPLGTKRNGLRNGFIPSVNAAVDAFYAEVVQGLKPGVAPRLPADVAEEAIAAVEAR</sequence>
<dbReference type="CDD" id="cd06974">
    <property type="entry name" value="TerD_like"/>
    <property type="match status" value="1"/>
</dbReference>
<dbReference type="PANTHER" id="PTHR32097:SF4">
    <property type="entry name" value="GENERAL STRESS PROTEIN 16U"/>
    <property type="match status" value="1"/>
</dbReference>
<reference evidence="4 5" key="1">
    <citation type="submission" date="2020-11" db="EMBL/GenBank/DDBJ databases">
        <title>Pseudonocardia abyssalis sp. nov. and Pseudonocardia oceani sp. nov., description and phylogenomic analysis of two novel actinomycetes isolated from the deep Southern Ocean.</title>
        <authorList>
            <person name="Parra J."/>
        </authorList>
    </citation>
    <scope>NUCLEOTIDE SEQUENCE [LARGE SCALE GENOMIC DNA]</scope>
    <source>
        <strain evidence="4 5">KRD-168</strain>
    </source>
</reference>
<dbReference type="Pfam" id="PF02342">
    <property type="entry name" value="TerD"/>
    <property type="match status" value="1"/>
</dbReference>
<organism evidence="4 5">
    <name type="scientific">Pseudonocardia abyssalis</name>
    <dbReference type="NCBI Taxonomy" id="2792008"/>
    <lineage>
        <taxon>Bacteria</taxon>
        <taxon>Bacillati</taxon>
        <taxon>Actinomycetota</taxon>
        <taxon>Actinomycetes</taxon>
        <taxon>Pseudonocardiales</taxon>
        <taxon>Pseudonocardiaceae</taxon>
        <taxon>Pseudonocardia</taxon>
    </lineage>
</organism>
<comment type="caution">
    <text evidence="4">The sequence shown here is derived from an EMBL/GenBank/DDBJ whole genome shotgun (WGS) entry which is preliminary data.</text>
</comment>
<evidence type="ECO:0000259" key="3">
    <source>
        <dbReference type="Pfam" id="PF02342"/>
    </source>
</evidence>
<feature type="domain" description="TerD" evidence="3">
    <location>
        <begin position="5"/>
        <end position="181"/>
    </location>
</feature>
<dbReference type="InterPro" id="IPR051324">
    <property type="entry name" value="Stress/Tellurium_Resist"/>
</dbReference>
<dbReference type="Proteomes" id="UP000694287">
    <property type="component" value="Unassembled WGS sequence"/>
</dbReference>
<dbReference type="EMBL" id="JADQDK010000001">
    <property type="protein sequence ID" value="MBW0134437.1"/>
    <property type="molecule type" value="Genomic_DNA"/>
</dbReference>